<dbReference type="AlphaFoldDB" id="A0A1T3NY15"/>
<evidence type="ECO:0000256" key="1">
    <source>
        <dbReference type="ARBA" id="ARBA00004429"/>
    </source>
</evidence>
<dbReference type="GO" id="GO:0015920">
    <property type="term" value="P:lipopolysaccharide transport"/>
    <property type="evidence" value="ECO:0007669"/>
    <property type="project" value="TreeGrafter"/>
</dbReference>
<feature type="transmembrane region" description="Helical" evidence="10">
    <location>
        <begin position="185"/>
        <end position="205"/>
    </location>
</feature>
<keyword evidence="4 10" id="KW-1003">Cell membrane</keyword>
<dbReference type="eggNOG" id="COG1682">
    <property type="taxonomic scope" value="Bacteria"/>
</dbReference>
<dbReference type="GO" id="GO:0140359">
    <property type="term" value="F:ABC-type transporter activity"/>
    <property type="evidence" value="ECO:0007669"/>
    <property type="project" value="InterPro"/>
</dbReference>
<feature type="transmembrane region" description="Helical" evidence="10">
    <location>
        <begin position="278"/>
        <end position="297"/>
    </location>
</feature>
<dbReference type="Pfam" id="PF01061">
    <property type="entry name" value="ABC2_membrane"/>
    <property type="match status" value="1"/>
</dbReference>
<evidence type="ECO:0000256" key="10">
    <source>
        <dbReference type="RuleBase" id="RU361157"/>
    </source>
</evidence>
<proteinExistence type="inferred from homology"/>
<dbReference type="InterPro" id="IPR013525">
    <property type="entry name" value="ABC2_TM"/>
</dbReference>
<feature type="transmembrane region" description="Helical" evidence="10">
    <location>
        <begin position="217"/>
        <end position="235"/>
    </location>
</feature>
<evidence type="ECO:0000313" key="13">
    <source>
        <dbReference type="EMBL" id="OPC81737.1"/>
    </source>
</evidence>
<protein>
    <recommendedName>
        <fullName evidence="10">Transport permease protein</fullName>
    </recommendedName>
</protein>
<evidence type="ECO:0000256" key="8">
    <source>
        <dbReference type="ARBA" id="ARBA00023136"/>
    </source>
</evidence>
<evidence type="ECO:0000256" key="2">
    <source>
        <dbReference type="ARBA" id="ARBA00007783"/>
    </source>
</evidence>
<dbReference type="GO" id="GO:0046677">
    <property type="term" value="P:response to antibiotic"/>
    <property type="evidence" value="ECO:0007669"/>
    <property type="project" value="UniProtKB-KW"/>
</dbReference>
<feature type="transmembrane region" description="Helical" evidence="10">
    <location>
        <begin position="148"/>
        <end position="173"/>
    </location>
</feature>
<feature type="region of interest" description="Disordered" evidence="11">
    <location>
        <begin position="1"/>
        <end position="21"/>
    </location>
</feature>
<feature type="domain" description="ABC transmembrane type-2" evidence="12">
    <location>
        <begin position="74"/>
        <end position="299"/>
    </location>
</feature>
<dbReference type="RefSeq" id="WP_078976012.1">
    <property type="nucleotide sequence ID" value="NZ_MWQN01000001.1"/>
</dbReference>
<dbReference type="InterPro" id="IPR047817">
    <property type="entry name" value="ABC2_TM_bact-type"/>
</dbReference>
<dbReference type="Proteomes" id="UP000190037">
    <property type="component" value="Unassembled WGS sequence"/>
</dbReference>
<dbReference type="InterPro" id="IPR000412">
    <property type="entry name" value="ABC_2_transport"/>
</dbReference>
<dbReference type="PANTHER" id="PTHR30413">
    <property type="entry name" value="INNER MEMBRANE TRANSPORT PERMEASE"/>
    <property type="match status" value="1"/>
</dbReference>
<sequence>MANSVQADTLSPQGTSAPPGSTEPLADLAARYKLTVSGARPGLLSYTKQLWARRHFIVAFANAKTRATYSTAKLGQVWQVLTPLMNAAVYYLIFGYLVKTKGGIDNYVAFLVTGVFVFTFTQSAVLAGSRAISDQLNLIRALHFPRACLPISFTIVQLQQLLFSMVVLCAIVLGTGEPLSLKWLLIVPALVLQFVFNVGLSLVLARIGAVMVDIKQLLPFILRTWLYISGVFYSLDNYTKTAPTWVARVLEANPGAVYIELVRDALIDSHSTVPAHTWAYAIGWALLMGLGGYMYFWKAEERYGRG</sequence>
<name>A0A1T3NY15_9ACTN</name>
<evidence type="ECO:0000313" key="14">
    <source>
        <dbReference type="Proteomes" id="UP000190037"/>
    </source>
</evidence>
<evidence type="ECO:0000256" key="3">
    <source>
        <dbReference type="ARBA" id="ARBA00022448"/>
    </source>
</evidence>
<keyword evidence="6 10" id="KW-0812">Transmembrane</keyword>
<comment type="caution">
    <text evidence="13">The sequence shown here is derived from an EMBL/GenBank/DDBJ whole genome shotgun (WGS) entry which is preliminary data.</text>
</comment>
<dbReference type="GO" id="GO:0043190">
    <property type="term" value="C:ATP-binding cassette (ABC) transporter complex"/>
    <property type="evidence" value="ECO:0007669"/>
    <property type="project" value="InterPro"/>
</dbReference>
<keyword evidence="14" id="KW-1185">Reference proteome</keyword>
<evidence type="ECO:0000256" key="7">
    <source>
        <dbReference type="ARBA" id="ARBA00022989"/>
    </source>
</evidence>
<evidence type="ECO:0000256" key="6">
    <source>
        <dbReference type="ARBA" id="ARBA00022692"/>
    </source>
</evidence>
<dbReference type="PROSITE" id="PS51012">
    <property type="entry name" value="ABC_TM2"/>
    <property type="match status" value="1"/>
</dbReference>
<evidence type="ECO:0000256" key="4">
    <source>
        <dbReference type="ARBA" id="ARBA00022475"/>
    </source>
</evidence>
<dbReference type="EMBL" id="MWQN01000001">
    <property type="protein sequence ID" value="OPC81737.1"/>
    <property type="molecule type" value="Genomic_DNA"/>
</dbReference>
<feature type="compositionally biased region" description="Polar residues" evidence="11">
    <location>
        <begin position="1"/>
        <end position="19"/>
    </location>
</feature>
<dbReference type="STRING" id="159449.B4N89_13000"/>
<reference evidence="13 14" key="1">
    <citation type="submission" date="2017-03" db="EMBL/GenBank/DDBJ databases">
        <title>Draft genome sequence of Streptomyces scabrisporus NF3, endophyte isolated from Amphipterygium adstringens.</title>
        <authorList>
            <person name="Vazquez M."/>
            <person name="Ceapa C.D."/>
            <person name="Rodriguez Luna D."/>
            <person name="Sanchez Esquivel S."/>
        </authorList>
    </citation>
    <scope>NUCLEOTIDE SEQUENCE [LARGE SCALE GENOMIC DNA]</scope>
    <source>
        <strain evidence="13 14">NF3</strain>
    </source>
</reference>
<gene>
    <name evidence="13" type="ORF">B4N89_13000</name>
</gene>
<keyword evidence="9" id="KW-0046">Antibiotic resistance</keyword>
<keyword evidence="3 10" id="KW-0813">Transport</keyword>
<dbReference type="PANTHER" id="PTHR30413:SF8">
    <property type="entry name" value="TRANSPORT PERMEASE PROTEIN"/>
    <property type="match status" value="1"/>
</dbReference>
<keyword evidence="8 10" id="KW-0472">Membrane</keyword>
<accession>A0A1T3NY15</accession>
<keyword evidence="5" id="KW-0997">Cell inner membrane</keyword>
<organism evidence="13 14">
    <name type="scientific">Embleya scabrispora</name>
    <dbReference type="NCBI Taxonomy" id="159449"/>
    <lineage>
        <taxon>Bacteria</taxon>
        <taxon>Bacillati</taxon>
        <taxon>Actinomycetota</taxon>
        <taxon>Actinomycetes</taxon>
        <taxon>Kitasatosporales</taxon>
        <taxon>Streptomycetaceae</taxon>
        <taxon>Embleya</taxon>
    </lineage>
</organism>
<evidence type="ECO:0000256" key="9">
    <source>
        <dbReference type="ARBA" id="ARBA00023251"/>
    </source>
</evidence>
<evidence type="ECO:0000256" key="11">
    <source>
        <dbReference type="SAM" id="MobiDB-lite"/>
    </source>
</evidence>
<comment type="subcellular location">
    <subcellularLocation>
        <location evidence="1">Cell inner membrane</location>
        <topology evidence="1">Multi-pass membrane protein</topology>
    </subcellularLocation>
    <subcellularLocation>
        <location evidence="10">Cell membrane</location>
        <topology evidence="10">Multi-pass membrane protein</topology>
    </subcellularLocation>
</comment>
<feature type="transmembrane region" description="Helical" evidence="10">
    <location>
        <begin position="104"/>
        <end position="127"/>
    </location>
</feature>
<feature type="transmembrane region" description="Helical" evidence="10">
    <location>
        <begin position="80"/>
        <end position="98"/>
    </location>
</feature>
<keyword evidence="7 10" id="KW-1133">Transmembrane helix</keyword>
<evidence type="ECO:0000256" key="5">
    <source>
        <dbReference type="ARBA" id="ARBA00022519"/>
    </source>
</evidence>
<comment type="similarity">
    <text evidence="2 10">Belongs to the ABC-2 integral membrane protein family.</text>
</comment>
<dbReference type="OrthoDB" id="4186295at2"/>
<evidence type="ECO:0000259" key="12">
    <source>
        <dbReference type="PROSITE" id="PS51012"/>
    </source>
</evidence>
<dbReference type="PRINTS" id="PR00164">
    <property type="entry name" value="ABC2TRNSPORT"/>
</dbReference>